<accession>A0A6J4RSF7</accession>
<feature type="non-terminal residue" evidence="2">
    <location>
        <position position="1"/>
    </location>
</feature>
<sequence>GPTRAHLRPHLRPGRRDHRLGDRPGGHPVEDQRGQRLHPGRRQRGDPERRLRAL</sequence>
<organism evidence="2">
    <name type="scientific">uncultured Solirubrobacteraceae bacterium</name>
    <dbReference type="NCBI Taxonomy" id="1162706"/>
    <lineage>
        <taxon>Bacteria</taxon>
        <taxon>Bacillati</taxon>
        <taxon>Actinomycetota</taxon>
        <taxon>Thermoleophilia</taxon>
        <taxon>Solirubrobacterales</taxon>
        <taxon>Solirubrobacteraceae</taxon>
        <taxon>environmental samples</taxon>
    </lineage>
</organism>
<dbReference type="AlphaFoldDB" id="A0A6J4RSF7"/>
<proteinExistence type="predicted"/>
<feature type="compositionally biased region" description="Basic residues" evidence="1">
    <location>
        <begin position="1"/>
        <end position="18"/>
    </location>
</feature>
<reference evidence="2" key="1">
    <citation type="submission" date="2020-02" db="EMBL/GenBank/DDBJ databases">
        <authorList>
            <person name="Meier V. D."/>
        </authorList>
    </citation>
    <scope>NUCLEOTIDE SEQUENCE</scope>
    <source>
        <strain evidence="2">AVDCRST_MAG65</strain>
    </source>
</reference>
<feature type="compositionally biased region" description="Basic and acidic residues" evidence="1">
    <location>
        <begin position="19"/>
        <end position="34"/>
    </location>
</feature>
<evidence type="ECO:0000313" key="2">
    <source>
        <dbReference type="EMBL" id="CAA9481027.1"/>
    </source>
</evidence>
<feature type="compositionally biased region" description="Basic and acidic residues" evidence="1">
    <location>
        <begin position="43"/>
        <end position="54"/>
    </location>
</feature>
<name>A0A6J4RSF7_9ACTN</name>
<gene>
    <name evidence="2" type="ORF">AVDCRST_MAG65-1437</name>
</gene>
<evidence type="ECO:0000256" key="1">
    <source>
        <dbReference type="SAM" id="MobiDB-lite"/>
    </source>
</evidence>
<protein>
    <submittedName>
        <fullName evidence="2">Uncharacterized protein</fullName>
    </submittedName>
</protein>
<feature type="non-terminal residue" evidence="2">
    <location>
        <position position="54"/>
    </location>
</feature>
<feature type="region of interest" description="Disordered" evidence="1">
    <location>
        <begin position="1"/>
        <end position="54"/>
    </location>
</feature>
<dbReference type="EMBL" id="CADCVL010000241">
    <property type="protein sequence ID" value="CAA9481027.1"/>
    <property type="molecule type" value="Genomic_DNA"/>
</dbReference>